<dbReference type="InterPro" id="IPR003439">
    <property type="entry name" value="ABC_transporter-like_ATP-bd"/>
</dbReference>
<dbReference type="InterPro" id="IPR013611">
    <property type="entry name" value="Transp-assoc_OB_typ2"/>
</dbReference>
<evidence type="ECO:0000256" key="1">
    <source>
        <dbReference type="ARBA" id="ARBA00022448"/>
    </source>
</evidence>
<dbReference type="InterPro" id="IPR027417">
    <property type="entry name" value="P-loop_NTPase"/>
</dbReference>
<dbReference type="InterPro" id="IPR017871">
    <property type="entry name" value="ABC_transporter-like_CS"/>
</dbReference>
<dbReference type="PROSITE" id="PS50893">
    <property type="entry name" value="ABC_TRANSPORTER_2"/>
    <property type="match status" value="1"/>
</dbReference>
<dbReference type="SMART" id="SM00382">
    <property type="entry name" value="AAA"/>
    <property type="match status" value="1"/>
</dbReference>
<keyword evidence="3" id="KW-0067">ATP-binding</keyword>
<dbReference type="Pfam" id="PF00005">
    <property type="entry name" value="ABC_tran"/>
    <property type="match status" value="1"/>
</dbReference>
<accession>A0A6J5ZDK6</accession>
<dbReference type="Gene3D" id="2.40.50.140">
    <property type="entry name" value="Nucleic acid-binding proteins"/>
    <property type="match status" value="1"/>
</dbReference>
<evidence type="ECO:0000259" key="4">
    <source>
        <dbReference type="PROSITE" id="PS50893"/>
    </source>
</evidence>
<dbReference type="AlphaFoldDB" id="A0A6J5ZDK6"/>
<sequence length="372" mass="39871">MINPESGLAGAPTAGAPEGHSAAVELENVTKRYGEVTAVEDLDLRVEDGQFLTLLGPSGCGKTTTLRLIGGFEAPNRGIIRIGGDDMSSRPAYKRPVNTVFQQYALFPHLSVSQNVGYGLKHAGVSRSETAERVGEMMSLMQIPDVGDRRPRELSGGQQQRVALARALVMEPKVLLLDEPLGALDYKLRKEMQFELKRIHREVGVTFIYVTHDQEEAMTMSDRIVVMSHGHIEQDASPAEIFDRPLTAFVADFIGDTNIVHGTVTRIEGGHATVDLGPLGEIGGSTDDQLASGDRVRVSIRPTDVHVEPGGAGEAVVQDSVLVGGHIAMKIASGDETVVAHVARGSSYEPGANVHLRVDSDRIRVFAAAEGA</sequence>
<evidence type="ECO:0000256" key="3">
    <source>
        <dbReference type="ARBA" id="ARBA00022840"/>
    </source>
</evidence>
<keyword evidence="2" id="KW-0547">Nucleotide-binding</keyword>
<dbReference type="PROSITE" id="PS00211">
    <property type="entry name" value="ABC_TRANSPORTER_1"/>
    <property type="match status" value="1"/>
</dbReference>
<name>A0A6J5ZDK6_9ZZZZ</name>
<dbReference type="PANTHER" id="PTHR42781">
    <property type="entry name" value="SPERMIDINE/PUTRESCINE IMPORT ATP-BINDING PROTEIN POTA"/>
    <property type="match status" value="1"/>
</dbReference>
<dbReference type="GO" id="GO:0016887">
    <property type="term" value="F:ATP hydrolysis activity"/>
    <property type="evidence" value="ECO:0007669"/>
    <property type="project" value="InterPro"/>
</dbReference>
<feature type="domain" description="ABC transporter" evidence="4">
    <location>
        <begin position="24"/>
        <end position="254"/>
    </location>
</feature>
<protein>
    <submittedName>
        <fullName evidence="5">Unannotated protein</fullName>
    </submittedName>
</protein>
<evidence type="ECO:0000313" key="5">
    <source>
        <dbReference type="EMBL" id="CAB4340754.1"/>
    </source>
</evidence>
<dbReference type="FunFam" id="3.40.50.300:FF:000133">
    <property type="entry name" value="Spermidine/putrescine import ATP-binding protein PotA"/>
    <property type="match status" value="1"/>
</dbReference>
<dbReference type="SUPFAM" id="SSF52540">
    <property type="entry name" value="P-loop containing nucleoside triphosphate hydrolases"/>
    <property type="match status" value="1"/>
</dbReference>
<dbReference type="EMBL" id="CAESAN010000033">
    <property type="protein sequence ID" value="CAB4340754.1"/>
    <property type="molecule type" value="Genomic_DNA"/>
</dbReference>
<dbReference type="InterPro" id="IPR012340">
    <property type="entry name" value="NA-bd_OB-fold"/>
</dbReference>
<dbReference type="GO" id="GO:0022857">
    <property type="term" value="F:transmembrane transporter activity"/>
    <property type="evidence" value="ECO:0007669"/>
    <property type="project" value="InterPro"/>
</dbReference>
<dbReference type="InterPro" id="IPR008995">
    <property type="entry name" value="Mo/tungstate-bd_C_term_dom"/>
</dbReference>
<evidence type="ECO:0000256" key="2">
    <source>
        <dbReference type="ARBA" id="ARBA00022741"/>
    </source>
</evidence>
<gene>
    <name evidence="5" type="ORF">UFOPK3547_00553</name>
</gene>
<organism evidence="5">
    <name type="scientific">freshwater metagenome</name>
    <dbReference type="NCBI Taxonomy" id="449393"/>
    <lineage>
        <taxon>unclassified sequences</taxon>
        <taxon>metagenomes</taxon>
        <taxon>ecological metagenomes</taxon>
    </lineage>
</organism>
<dbReference type="InterPro" id="IPR003593">
    <property type="entry name" value="AAA+_ATPase"/>
</dbReference>
<dbReference type="Gene3D" id="2.40.50.100">
    <property type="match status" value="1"/>
</dbReference>
<dbReference type="InterPro" id="IPR050093">
    <property type="entry name" value="ABC_SmlMolc_Importer"/>
</dbReference>
<proteinExistence type="predicted"/>
<dbReference type="Pfam" id="PF08402">
    <property type="entry name" value="TOBE_2"/>
    <property type="match status" value="1"/>
</dbReference>
<keyword evidence="1" id="KW-0813">Transport</keyword>
<dbReference type="SUPFAM" id="SSF50331">
    <property type="entry name" value="MOP-like"/>
    <property type="match status" value="1"/>
</dbReference>
<dbReference type="GO" id="GO:0043190">
    <property type="term" value="C:ATP-binding cassette (ABC) transporter complex"/>
    <property type="evidence" value="ECO:0007669"/>
    <property type="project" value="InterPro"/>
</dbReference>
<dbReference type="PANTHER" id="PTHR42781:SF4">
    <property type="entry name" value="SPERMIDINE_PUTRESCINE IMPORT ATP-BINDING PROTEIN POTA"/>
    <property type="match status" value="1"/>
</dbReference>
<dbReference type="Gene3D" id="3.40.50.300">
    <property type="entry name" value="P-loop containing nucleotide triphosphate hydrolases"/>
    <property type="match status" value="1"/>
</dbReference>
<reference evidence="5" key="1">
    <citation type="submission" date="2020-05" db="EMBL/GenBank/DDBJ databases">
        <authorList>
            <person name="Chiriac C."/>
            <person name="Salcher M."/>
            <person name="Ghai R."/>
            <person name="Kavagutti S V."/>
        </authorList>
    </citation>
    <scope>NUCLEOTIDE SEQUENCE</scope>
</reference>
<dbReference type="GO" id="GO:0005524">
    <property type="term" value="F:ATP binding"/>
    <property type="evidence" value="ECO:0007669"/>
    <property type="project" value="UniProtKB-KW"/>
</dbReference>